<feature type="domain" description="FtsK" evidence="12">
    <location>
        <begin position="1109"/>
        <end position="1293"/>
    </location>
</feature>
<accession>A0A941IJV5</accession>
<evidence type="ECO:0000256" key="3">
    <source>
        <dbReference type="ARBA" id="ARBA00022692"/>
    </source>
</evidence>
<evidence type="ECO:0000256" key="7">
    <source>
        <dbReference type="ARBA" id="ARBA00022989"/>
    </source>
</evidence>
<dbReference type="InterPro" id="IPR023837">
    <property type="entry name" value="EccCb-like_Actinobacteria"/>
</dbReference>
<dbReference type="SMART" id="SM00382">
    <property type="entry name" value="AAA"/>
    <property type="match status" value="3"/>
</dbReference>
<dbReference type="InterPro" id="IPR003593">
    <property type="entry name" value="AAA+_ATPase"/>
</dbReference>
<dbReference type="InterPro" id="IPR027417">
    <property type="entry name" value="P-loop_NTPase"/>
</dbReference>
<keyword evidence="4" id="KW-0677">Repeat</keyword>
<feature type="binding site" evidence="9">
    <location>
        <begin position="480"/>
        <end position="487"/>
    </location>
    <ligand>
        <name>ATP</name>
        <dbReference type="ChEBI" id="CHEBI:30616"/>
    </ligand>
</feature>
<dbReference type="PANTHER" id="PTHR22683:SF1">
    <property type="entry name" value="TYPE VII SECRETION SYSTEM PROTEIN ESSC"/>
    <property type="match status" value="1"/>
</dbReference>
<evidence type="ECO:0000256" key="8">
    <source>
        <dbReference type="ARBA" id="ARBA00023136"/>
    </source>
</evidence>
<feature type="domain" description="FtsK" evidence="12">
    <location>
        <begin position="821"/>
        <end position="1013"/>
    </location>
</feature>
<evidence type="ECO:0000256" key="11">
    <source>
        <dbReference type="SAM" id="Phobius"/>
    </source>
</evidence>
<dbReference type="RefSeq" id="WP_249161224.1">
    <property type="nucleotide sequence ID" value="NZ_JAGSOH010000035.1"/>
</dbReference>
<dbReference type="EMBL" id="JAGSOH010000035">
    <property type="protein sequence ID" value="MBR7827488.1"/>
    <property type="molecule type" value="Genomic_DNA"/>
</dbReference>
<dbReference type="InterPro" id="IPR023836">
    <property type="entry name" value="EccCa-like_Actinobacteria"/>
</dbReference>
<evidence type="ECO:0000313" key="13">
    <source>
        <dbReference type="EMBL" id="MBR7827488.1"/>
    </source>
</evidence>
<organism evidence="13 14">
    <name type="scientific">Actinospica acidithermotolerans</name>
    <dbReference type="NCBI Taxonomy" id="2828514"/>
    <lineage>
        <taxon>Bacteria</taxon>
        <taxon>Bacillati</taxon>
        <taxon>Actinomycetota</taxon>
        <taxon>Actinomycetes</taxon>
        <taxon>Catenulisporales</taxon>
        <taxon>Actinospicaceae</taxon>
        <taxon>Actinospica</taxon>
    </lineage>
</organism>
<dbReference type="Proteomes" id="UP000676325">
    <property type="component" value="Unassembled WGS sequence"/>
</dbReference>
<keyword evidence="3 11" id="KW-0812">Transmembrane</keyword>
<evidence type="ECO:0000256" key="10">
    <source>
        <dbReference type="SAM" id="MobiDB-lite"/>
    </source>
</evidence>
<feature type="region of interest" description="Disordered" evidence="10">
    <location>
        <begin position="1"/>
        <end position="23"/>
    </location>
</feature>
<keyword evidence="8 11" id="KW-0472">Membrane</keyword>
<evidence type="ECO:0000313" key="14">
    <source>
        <dbReference type="Proteomes" id="UP000676325"/>
    </source>
</evidence>
<proteinExistence type="predicted"/>
<evidence type="ECO:0000256" key="1">
    <source>
        <dbReference type="ARBA" id="ARBA00004651"/>
    </source>
</evidence>
<evidence type="ECO:0000256" key="4">
    <source>
        <dbReference type="ARBA" id="ARBA00022737"/>
    </source>
</evidence>
<name>A0A941IJV5_9ACTN</name>
<dbReference type="GO" id="GO:0005886">
    <property type="term" value="C:plasma membrane"/>
    <property type="evidence" value="ECO:0007669"/>
    <property type="project" value="UniProtKB-SubCell"/>
</dbReference>
<feature type="domain" description="FtsK" evidence="12">
    <location>
        <begin position="457"/>
        <end position="657"/>
    </location>
</feature>
<evidence type="ECO:0000256" key="2">
    <source>
        <dbReference type="ARBA" id="ARBA00022475"/>
    </source>
</evidence>
<keyword evidence="6 9" id="KW-0067">ATP-binding</keyword>
<feature type="binding site" evidence="9">
    <location>
        <begin position="1126"/>
        <end position="1133"/>
    </location>
    <ligand>
        <name>ATP</name>
        <dbReference type="ChEBI" id="CHEBI:30616"/>
    </ligand>
</feature>
<evidence type="ECO:0000259" key="12">
    <source>
        <dbReference type="PROSITE" id="PS50901"/>
    </source>
</evidence>
<evidence type="ECO:0000256" key="9">
    <source>
        <dbReference type="PROSITE-ProRule" id="PRU00289"/>
    </source>
</evidence>
<dbReference type="Pfam" id="PF01580">
    <property type="entry name" value="FtsK_SpoIIIE"/>
    <property type="match status" value="3"/>
</dbReference>
<dbReference type="InterPro" id="IPR050206">
    <property type="entry name" value="FtsK/SpoIIIE/SftA"/>
</dbReference>
<reference evidence="13" key="1">
    <citation type="submission" date="2021-04" db="EMBL/GenBank/DDBJ databases">
        <title>Genome based classification of Actinospica acidithermotolerans sp. nov., an actinobacterium isolated from an Indonesian hot spring.</title>
        <authorList>
            <person name="Kusuma A.B."/>
            <person name="Putra K.E."/>
            <person name="Nafisah S."/>
            <person name="Loh J."/>
            <person name="Nouioui I."/>
            <person name="Goodfellow M."/>
        </authorList>
    </citation>
    <scope>NUCLEOTIDE SEQUENCE</scope>
    <source>
        <strain evidence="13">MGRD01-02</strain>
    </source>
</reference>
<feature type="binding site" evidence="9">
    <location>
        <begin position="840"/>
        <end position="847"/>
    </location>
    <ligand>
        <name>ATP</name>
        <dbReference type="ChEBI" id="CHEBI:30616"/>
    </ligand>
</feature>
<dbReference type="GO" id="GO:0005524">
    <property type="term" value="F:ATP binding"/>
    <property type="evidence" value="ECO:0007669"/>
    <property type="project" value="UniProtKB-UniRule"/>
</dbReference>
<feature type="transmembrane region" description="Helical" evidence="11">
    <location>
        <begin position="39"/>
        <end position="58"/>
    </location>
</feature>
<protein>
    <submittedName>
        <fullName evidence="13">Type VII secretion protein EccCa</fullName>
    </submittedName>
</protein>
<evidence type="ECO:0000256" key="5">
    <source>
        <dbReference type="ARBA" id="ARBA00022741"/>
    </source>
</evidence>
<dbReference type="SUPFAM" id="SSF52540">
    <property type="entry name" value="P-loop containing nucleoside triphosphate hydrolases"/>
    <property type="match status" value="3"/>
</dbReference>
<sequence>MSTVVVKRPPRVHPPQVPTGEVFLEPPPELARAAKNGSAVMQALPMLGMLGSVGFFFMPGTNMMMKMMGGMTVIGSLGMLSQQMGGNKKNGKGKTADARRDYLRYLSQMRQQVRKTQQQQYTAQMWSHPDPAHLWAIVTSGQRLWERRPTDPDFVQIRLGTGSQRLATPLVAPETAPVDELEPICADALRRFITVQGMLDKLPMAVPLRSFWHVLVSSAGDGTPDDARGHARALLAQLASFHAPDEVRICVLAAENRRQHWEWVKWLPHAQHPKENDAAGSVRLIYSDANELEEALGSELMDRPRFSREAPPMLDQPHLIVLVDGARASGDSVLLHGEGVHGVTIIEIDAEGHAGLVRGGVHMSLDGDKLKVETSSGASFSGVGDRLSIPQAEALARQLAPLRVGSGGDGDEPLTSALDFTDLMGIGDPGSFDTRKGWKRLSPQDRLRVPIGIGENGEPVILDIKEAAMGGMGPHGLCIGATGSGKSEVLRTLVLALAVTHSSEGLNFVLSDFKGGATFAGMATMPHTAAVITNMADDLTMVDRMRDAIVGEMNRRQEMLRDGGNFKNIHDYEKARAAGAQLTPMPNLLIVLDEFSEMLTAKPDFLDLFIQIGRIGRSLGVHLLLASQRLEEGKLRGLDTYLSYRLGLKTFSAAESRVVLGVPDAFNLPSIPGSGYLKTVGAESGAGPGQRFKAAYVSGPYKPQTRTTVERKLDHRRPTLFTSAFVAPERIQEPAAPVAAAREDDDALVDTVLDVLVRQMEGEGLPAHQVWLPPLVEPPTLDALLPGLQATADRGLIATGYSGSGRLSVPVAIADKPIEQKREVYQLDLSGAAGHAVIVGGPRSGKSTLVRTMISGLALGHTPLETQFFCLDFGGGSLMSLQGLPHMSGLGGRLDVDVVRRIVSEVVGILDKREETFRTNQIDSIGTFRAKRARGELPNEPFGDVFLIVDGWQTLRGEFEALEQDILDIAQRGLGFGVHVVITAARWAELRPQLKDAINTRIELRLGDPMESDVDRKVAQNVPAGTPGRGLTRDKLHFLGALPRIDGVEDATDLADGVAKMVAAIAEAWQGPAAPKLRMLPLMVPYTDLPEPAARPAFAIPLGVDENKLEPVYLDFNQDPHFLMFGESESGKTAVLRTIIKGITEAYTGNQARILVVDYRRSLLGACPESHALGYCAAAGAVQSTVSEIRPFLDKRQPGPEVTAEQLRNRSWWTGPEIFVIVDDYDLVATQGGNPLMPFAEYLPMARDLGFHLILGRASGGASRALFEPLIQRMRESRQPGLLLSADREEGQLLGTVRGSQQPAGRGTLVSRRHGTMLVQTAFIPPEI</sequence>
<keyword evidence="14" id="KW-1185">Reference proteome</keyword>
<comment type="caution">
    <text evidence="13">The sequence shown here is derived from an EMBL/GenBank/DDBJ whole genome shotgun (WGS) entry which is preliminary data.</text>
</comment>
<dbReference type="Gene3D" id="3.40.50.300">
    <property type="entry name" value="P-loop containing nucleotide triphosphate hydrolases"/>
    <property type="match status" value="4"/>
</dbReference>
<dbReference type="InterPro" id="IPR002543">
    <property type="entry name" value="FtsK_dom"/>
</dbReference>
<keyword evidence="2" id="KW-1003">Cell membrane</keyword>
<dbReference type="PANTHER" id="PTHR22683">
    <property type="entry name" value="SPORULATION PROTEIN RELATED"/>
    <property type="match status" value="1"/>
</dbReference>
<keyword evidence="7 11" id="KW-1133">Transmembrane helix</keyword>
<keyword evidence="5 9" id="KW-0547">Nucleotide-binding</keyword>
<dbReference type="PROSITE" id="PS50901">
    <property type="entry name" value="FTSK"/>
    <property type="match status" value="3"/>
</dbReference>
<dbReference type="NCBIfam" id="TIGR03925">
    <property type="entry name" value="T7SS_EccC_b"/>
    <property type="match status" value="1"/>
</dbReference>
<comment type="subcellular location">
    <subcellularLocation>
        <location evidence="1">Cell membrane</location>
        <topology evidence="1">Multi-pass membrane protein</topology>
    </subcellularLocation>
</comment>
<dbReference type="NCBIfam" id="TIGR03924">
    <property type="entry name" value="T7SS_EccC_a"/>
    <property type="match status" value="1"/>
</dbReference>
<gene>
    <name evidence="13" type="primary">eccCa</name>
    <name evidence="13" type="ORF">KDK95_14310</name>
</gene>
<evidence type="ECO:0000256" key="6">
    <source>
        <dbReference type="ARBA" id="ARBA00022840"/>
    </source>
</evidence>
<dbReference type="GO" id="GO:0003677">
    <property type="term" value="F:DNA binding"/>
    <property type="evidence" value="ECO:0007669"/>
    <property type="project" value="InterPro"/>
</dbReference>